<dbReference type="InterPro" id="IPR023293">
    <property type="entry name" value="dGTP_triP_hydro_central_sf"/>
</dbReference>
<dbReference type="Gene3D" id="1.10.3210.10">
    <property type="entry name" value="Hypothetical protein af1432"/>
    <property type="match status" value="1"/>
</dbReference>
<dbReference type="PATRIC" id="fig|1279009.4.peg.666"/>
<name>M7NRA7_9BACT</name>
<dbReference type="SUPFAM" id="SSF109604">
    <property type="entry name" value="HD-domain/PDEase-like"/>
    <property type="match status" value="1"/>
</dbReference>
<dbReference type="Gene3D" id="1.10.3550.10">
    <property type="entry name" value="eoxyguanosinetriphosphate triphosphohydrolase domain-like"/>
    <property type="match status" value="1"/>
</dbReference>
<dbReference type="RefSeq" id="WP_009194055.1">
    <property type="nucleotide sequence ID" value="NZ_AODQ01000009.1"/>
</dbReference>
<dbReference type="NCBIfam" id="TIGR01353">
    <property type="entry name" value="dGTP_triPase"/>
    <property type="match status" value="1"/>
</dbReference>
<keyword evidence="1 3" id="KW-0378">Hydrolase</keyword>
<evidence type="ECO:0000259" key="2">
    <source>
        <dbReference type="SMART" id="SM00471"/>
    </source>
</evidence>
<dbReference type="EMBL" id="AODQ01000009">
    <property type="protein sequence ID" value="EMR04240.1"/>
    <property type="molecule type" value="Genomic_DNA"/>
</dbReference>
<dbReference type="InterPro" id="IPR006674">
    <property type="entry name" value="HD_domain"/>
</dbReference>
<dbReference type="InterPro" id="IPR003607">
    <property type="entry name" value="HD/PDEase_dom"/>
</dbReference>
<gene>
    <name evidence="3" type="primary">dgt</name>
    <name evidence="3" type="ORF">ADICEAN_00648</name>
</gene>
<evidence type="ECO:0000313" key="3">
    <source>
        <dbReference type="EMBL" id="EMR04240.1"/>
    </source>
</evidence>
<protein>
    <submittedName>
        <fullName evidence="3">Deoxyguanosinetriphosphate triphosphohydrolase</fullName>
        <ecNumber evidence="3">3.1.5.1</ecNumber>
    </submittedName>
</protein>
<evidence type="ECO:0000313" key="4">
    <source>
        <dbReference type="Proteomes" id="UP000011910"/>
    </source>
</evidence>
<dbReference type="Pfam" id="PF01966">
    <property type="entry name" value="HD"/>
    <property type="match status" value="1"/>
</dbReference>
<dbReference type="InterPro" id="IPR027432">
    <property type="entry name" value="dGTP_triphosphohydrolase_C"/>
</dbReference>
<dbReference type="EC" id="3.1.5.1" evidence="3"/>
<keyword evidence="4" id="KW-1185">Reference proteome</keyword>
<dbReference type="eggNOG" id="COG0232">
    <property type="taxonomic scope" value="Bacteria"/>
</dbReference>
<reference evidence="3 4" key="1">
    <citation type="journal article" date="2013" name="Genome Announc.">
        <title>Draft Genome Sequence of Cesiribacter andamanensis Strain AMV16T, Isolated from a Soil Sample from a Mud Volcano in the Andaman Islands, India.</title>
        <authorList>
            <person name="Shivaji S."/>
            <person name="Ara S."/>
            <person name="Begum Z."/>
            <person name="Srinivas T.N."/>
            <person name="Singh A."/>
            <person name="Kumar Pinnaka A."/>
        </authorList>
    </citation>
    <scope>NUCLEOTIDE SEQUENCE [LARGE SCALE GENOMIC DNA]</scope>
    <source>
        <strain evidence="3 4">AMV16</strain>
    </source>
</reference>
<organism evidence="3 4">
    <name type="scientific">Cesiribacter andamanensis AMV16</name>
    <dbReference type="NCBI Taxonomy" id="1279009"/>
    <lineage>
        <taxon>Bacteria</taxon>
        <taxon>Pseudomonadati</taxon>
        <taxon>Bacteroidota</taxon>
        <taxon>Cytophagia</taxon>
        <taxon>Cytophagales</taxon>
        <taxon>Cesiribacteraceae</taxon>
        <taxon>Cesiribacter</taxon>
    </lineage>
</organism>
<feature type="domain" description="HD/PDEase" evidence="2">
    <location>
        <begin position="56"/>
        <end position="259"/>
    </location>
</feature>
<dbReference type="AlphaFoldDB" id="M7NRA7"/>
<dbReference type="CDD" id="cd00077">
    <property type="entry name" value="HDc"/>
    <property type="match status" value="1"/>
</dbReference>
<accession>M7NRA7</accession>
<dbReference type="InterPro" id="IPR050135">
    <property type="entry name" value="dGTPase-like"/>
</dbReference>
<dbReference type="GO" id="GO:0008832">
    <property type="term" value="F:dGTPase activity"/>
    <property type="evidence" value="ECO:0007669"/>
    <property type="project" value="UniProtKB-EC"/>
</dbReference>
<comment type="caution">
    <text evidence="3">The sequence shown here is derived from an EMBL/GenBank/DDBJ whole genome shotgun (WGS) entry which is preliminary data.</text>
</comment>
<evidence type="ECO:0000256" key="1">
    <source>
        <dbReference type="ARBA" id="ARBA00022801"/>
    </source>
</evidence>
<dbReference type="NCBIfam" id="NF002205">
    <property type="entry name" value="PRK01096.1"/>
    <property type="match status" value="1"/>
</dbReference>
<dbReference type="Proteomes" id="UP000011910">
    <property type="component" value="Unassembled WGS sequence"/>
</dbReference>
<dbReference type="PANTHER" id="PTHR11373">
    <property type="entry name" value="DEOXYNUCLEOSIDE TRIPHOSPHATE TRIPHOSPHOHYDROLASE"/>
    <property type="match status" value="1"/>
</dbReference>
<dbReference type="InterPro" id="IPR006261">
    <property type="entry name" value="dGTPase"/>
</dbReference>
<dbReference type="PANTHER" id="PTHR11373:SF32">
    <property type="entry name" value="DEOXYGUANOSINETRIPHOSPHATE TRIPHOSPHOHYDROLASE"/>
    <property type="match status" value="1"/>
</dbReference>
<dbReference type="STRING" id="1279009.ADICEAN_00648"/>
<proteinExistence type="predicted"/>
<dbReference type="Gene3D" id="1.10.3410.10">
    <property type="entry name" value="putative deoxyguanosinetriphosphate triphosphohydrolase like domain"/>
    <property type="match status" value="1"/>
</dbReference>
<dbReference type="OrthoDB" id="9803619at2"/>
<dbReference type="SMART" id="SM00471">
    <property type="entry name" value="HDc"/>
    <property type="match status" value="1"/>
</dbReference>
<sequence length="446" mass="49995">MTWIQLLSAQRADGKPADPTATRSAFEQDFDRIIFSHPFRRLQDKTQVFPLPKEDFVHTRLTHSLEVSSVGRSLGKRVGEVLVQRHPELEQAGISQFDFGAVVAAAALTHDIGNPPFGHCGEAAISEFFKSPEIEALLREHCSPAQWQDLISFEGNAQGFRILNKAANTGLRLTYATLAAFSKYPCQSLLEQRDKSKVSQKKYGFFQSERETFAALAEATGLPRLPGEEAAWQRHPLAFLVEAADDICYHLIDLEDGCRMGLISFEETRDFMAQILQERYKPEKLQQIRGRDEQLGVLRSLAIGTLIDQATAVFLENEQAMLQGRFEEALCDLVPSRQVLSAIKKRSVEKIYRSQPVLETEIAGFEVLAGLLEAFVKAGFYQQFAPEKFSARHRSALLLLPESYRSQPGVSVYELVMDCLDFVSGLTDRHAVSLYRKIKGSALPVL</sequence>
<dbReference type="GO" id="GO:0006203">
    <property type="term" value="P:dGTP catabolic process"/>
    <property type="evidence" value="ECO:0007669"/>
    <property type="project" value="TreeGrafter"/>
</dbReference>